<name>A0A0G0DUT3_9BACT</name>
<accession>A0A0G0DUT3</accession>
<evidence type="ECO:0000256" key="8">
    <source>
        <dbReference type="ARBA" id="ARBA00049339"/>
    </source>
</evidence>
<dbReference type="Pfam" id="PF05746">
    <property type="entry name" value="DALR_1"/>
    <property type="match status" value="1"/>
</dbReference>
<evidence type="ECO:0000259" key="12">
    <source>
        <dbReference type="SMART" id="SM01016"/>
    </source>
</evidence>
<dbReference type="Gene3D" id="1.10.730.10">
    <property type="entry name" value="Isoleucyl-tRNA Synthetase, Domain 1"/>
    <property type="match status" value="1"/>
</dbReference>
<dbReference type="EC" id="6.1.1.19" evidence="2 9"/>
<dbReference type="SUPFAM" id="SSF52374">
    <property type="entry name" value="Nucleotidylyl transferase"/>
    <property type="match status" value="1"/>
</dbReference>
<keyword evidence="3 10" id="KW-0436">Ligase</keyword>
<dbReference type="InterPro" id="IPR005148">
    <property type="entry name" value="Arg-tRNA-synth_N"/>
</dbReference>
<evidence type="ECO:0000313" key="13">
    <source>
        <dbReference type="EMBL" id="KKP92731.1"/>
    </source>
</evidence>
<dbReference type="InterPro" id="IPR035684">
    <property type="entry name" value="ArgRS_core"/>
</dbReference>
<dbReference type="EMBL" id="LBRE01000006">
    <property type="protein sequence ID" value="KKP92731.1"/>
    <property type="molecule type" value="Genomic_DNA"/>
</dbReference>
<reference evidence="13 14" key="1">
    <citation type="journal article" date="2015" name="Nature">
        <title>rRNA introns, odd ribosomes, and small enigmatic genomes across a large radiation of phyla.</title>
        <authorList>
            <person name="Brown C.T."/>
            <person name="Hug L.A."/>
            <person name="Thomas B.C."/>
            <person name="Sharon I."/>
            <person name="Castelle C.J."/>
            <person name="Singh A."/>
            <person name="Wilkins M.J."/>
            <person name="Williams K.H."/>
            <person name="Banfield J.F."/>
        </authorList>
    </citation>
    <scope>NUCLEOTIDE SEQUENCE [LARGE SCALE GENOMIC DNA]</scope>
</reference>
<feature type="domain" description="DALR anticodon binding" evidence="11">
    <location>
        <begin position="479"/>
        <end position="595"/>
    </location>
</feature>
<dbReference type="SMART" id="SM00836">
    <property type="entry name" value="DALR_1"/>
    <property type="match status" value="1"/>
</dbReference>
<protein>
    <recommendedName>
        <fullName evidence="2 9">Arginine--tRNA ligase</fullName>
        <ecNumber evidence="2 9">6.1.1.19</ecNumber>
    </recommendedName>
</protein>
<dbReference type="SUPFAM" id="SSF55190">
    <property type="entry name" value="Arginyl-tRNA synthetase (ArgRS), N-terminal 'additional' domain"/>
    <property type="match status" value="1"/>
</dbReference>
<dbReference type="Gene3D" id="3.40.50.620">
    <property type="entry name" value="HUPs"/>
    <property type="match status" value="1"/>
</dbReference>
<dbReference type="AlphaFoldDB" id="A0A0G0DUT3"/>
<dbReference type="InterPro" id="IPR036695">
    <property type="entry name" value="Arg-tRNA-synth_N_sf"/>
</dbReference>
<proteinExistence type="inferred from homology"/>
<organism evidence="13 14">
    <name type="scientific">candidate division WS6 bacterium GW2011_GWC1_36_11</name>
    <dbReference type="NCBI Taxonomy" id="1619090"/>
    <lineage>
        <taxon>Bacteria</taxon>
        <taxon>Candidatus Dojkabacteria</taxon>
    </lineage>
</organism>
<evidence type="ECO:0000256" key="4">
    <source>
        <dbReference type="ARBA" id="ARBA00022741"/>
    </source>
</evidence>
<keyword evidence="7 10" id="KW-0030">Aminoacyl-tRNA synthetase</keyword>
<evidence type="ECO:0000256" key="7">
    <source>
        <dbReference type="ARBA" id="ARBA00023146"/>
    </source>
</evidence>
<keyword evidence="4 10" id="KW-0547">Nucleotide-binding</keyword>
<keyword evidence="5 10" id="KW-0067">ATP-binding</keyword>
<evidence type="ECO:0000259" key="11">
    <source>
        <dbReference type="SMART" id="SM00836"/>
    </source>
</evidence>
<dbReference type="GO" id="GO:0006420">
    <property type="term" value="P:arginyl-tRNA aminoacylation"/>
    <property type="evidence" value="ECO:0007669"/>
    <property type="project" value="UniProtKB-UniRule"/>
</dbReference>
<dbReference type="SUPFAM" id="SSF47323">
    <property type="entry name" value="Anticodon-binding domain of a subclass of class I aminoacyl-tRNA synthetases"/>
    <property type="match status" value="1"/>
</dbReference>
<gene>
    <name evidence="13" type="ORF">UR96_C0006G0007</name>
</gene>
<comment type="caution">
    <text evidence="13">The sequence shown here is derived from an EMBL/GenBank/DDBJ whole genome shotgun (WGS) entry which is preliminary data.</text>
</comment>
<evidence type="ECO:0000256" key="1">
    <source>
        <dbReference type="ARBA" id="ARBA00005594"/>
    </source>
</evidence>
<dbReference type="GO" id="GO:0005737">
    <property type="term" value="C:cytoplasm"/>
    <property type="evidence" value="ECO:0007669"/>
    <property type="project" value="UniProtKB-UniRule"/>
</dbReference>
<evidence type="ECO:0000256" key="9">
    <source>
        <dbReference type="NCBIfam" id="TIGR00456"/>
    </source>
</evidence>
<keyword evidence="6 10" id="KW-0648">Protein biosynthesis</keyword>
<dbReference type="GO" id="GO:0005524">
    <property type="term" value="F:ATP binding"/>
    <property type="evidence" value="ECO:0007669"/>
    <property type="project" value="UniProtKB-KW"/>
</dbReference>
<dbReference type="PATRIC" id="fig|1619090.3.peg.189"/>
<evidence type="ECO:0000256" key="10">
    <source>
        <dbReference type="RuleBase" id="RU363038"/>
    </source>
</evidence>
<dbReference type="InterPro" id="IPR001278">
    <property type="entry name" value="Arg-tRNA-ligase"/>
</dbReference>
<dbReference type="SMART" id="SM01016">
    <property type="entry name" value="Arg_tRNA_synt_N"/>
    <property type="match status" value="1"/>
</dbReference>
<dbReference type="Gene3D" id="3.30.1360.70">
    <property type="entry name" value="Arginyl tRNA synthetase N-terminal domain"/>
    <property type="match status" value="1"/>
</dbReference>
<dbReference type="Proteomes" id="UP000034140">
    <property type="component" value="Unassembled WGS sequence"/>
</dbReference>
<sequence length="595" mass="66717">MMDIVQTIQTRLEKGVLSLNSSFSRERIQVSGTDNPTHGEYTSNIAMQLAGELKKSPREVAQIIVDGFEKGTEIEKVEIAGPGFINFYLSNSYLMNEVKEILKQKDGYFKLDVKKGKKIVIEYTDPNPFKILHVGHLYTNIVGESYARLQEALGADVKRAIYQGDVGLHVAKTLWGLEKKLTEENVEFDSLESLDLTSRVKYLGEAYVLGSEYYDEKEDGQAQEEIDNLNYYIFSLCVPELPGKDFSIYEKREIKEKFLKGREWCMEYFETIYKKLGTKFDYYFLESETSSIGLNMVMKNMDTVFKKDAGAVIYEGDESKGLHTRVFVNKYGIPTYEAKDLGLAIKKGELIDYDESIIITGKEQAGYFKVVLDALSKIDKDLAEKTTHIPHGLIKSLEGKKLSSRKGVAGAETLIDTTAELAMETMKENGRVTEGIEEKSQKIAIAAIKYAFLKVGVGGDIVFDQTKALSFDGDTGPYLLYVYARCKSLLKNNEEIENGGDINESILENTAVKNLTEILGKPRQILLASGLNYAPSTLSQYIFDLAQSFNNFYQQVSVLEAPEKDRASLLAIVQATMLTMRNGLELLGIGVVDEM</sequence>
<evidence type="ECO:0000256" key="6">
    <source>
        <dbReference type="ARBA" id="ARBA00022917"/>
    </source>
</evidence>
<dbReference type="GO" id="GO:0004814">
    <property type="term" value="F:arginine-tRNA ligase activity"/>
    <property type="evidence" value="ECO:0007669"/>
    <property type="project" value="UniProtKB-UniRule"/>
</dbReference>
<dbReference type="InterPro" id="IPR008909">
    <property type="entry name" value="DALR_anticod-bd"/>
</dbReference>
<dbReference type="Pfam" id="PF00750">
    <property type="entry name" value="tRNA-synt_1d"/>
    <property type="match status" value="1"/>
</dbReference>
<dbReference type="InterPro" id="IPR009080">
    <property type="entry name" value="tRNAsynth_Ia_anticodon-bd"/>
</dbReference>
<evidence type="ECO:0000256" key="5">
    <source>
        <dbReference type="ARBA" id="ARBA00022840"/>
    </source>
</evidence>
<dbReference type="InterPro" id="IPR014729">
    <property type="entry name" value="Rossmann-like_a/b/a_fold"/>
</dbReference>
<evidence type="ECO:0000256" key="2">
    <source>
        <dbReference type="ARBA" id="ARBA00012837"/>
    </source>
</evidence>
<dbReference type="PRINTS" id="PR01038">
    <property type="entry name" value="TRNASYNTHARG"/>
</dbReference>
<comment type="catalytic activity">
    <reaction evidence="8">
        <text>tRNA(Arg) + L-arginine + ATP = L-arginyl-tRNA(Arg) + AMP + diphosphate</text>
        <dbReference type="Rhea" id="RHEA:20301"/>
        <dbReference type="Rhea" id="RHEA-COMP:9658"/>
        <dbReference type="Rhea" id="RHEA-COMP:9673"/>
        <dbReference type="ChEBI" id="CHEBI:30616"/>
        <dbReference type="ChEBI" id="CHEBI:32682"/>
        <dbReference type="ChEBI" id="CHEBI:33019"/>
        <dbReference type="ChEBI" id="CHEBI:78442"/>
        <dbReference type="ChEBI" id="CHEBI:78513"/>
        <dbReference type="ChEBI" id="CHEBI:456215"/>
        <dbReference type="EC" id="6.1.1.19"/>
    </reaction>
</comment>
<dbReference type="PANTHER" id="PTHR11956:SF5">
    <property type="entry name" value="ARGININE--TRNA LIGASE, CYTOPLASMIC"/>
    <property type="match status" value="1"/>
</dbReference>
<dbReference type="Pfam" id="PF03485">
    <property type="entry name" value="Arg_tRNA_synt_N"/>
    <property type="match status" value="1"/>
</dbReference>
<evidence type="ECO:0000256" key="3">
    <source>
        <dbReference type="ARBA" id="ARBA00022598"/>
    </source>
</evidence>
<evidence type="ECO:0000313" key="14">
    <source>
        <dbReference type="Proteomes" id="UP000034140"/>
    </source>
</evidence>
<dbReference type="NCBIfam" id="TIGR00456">
    <property type="entry name" value="argS"/>
    <property type="match status" value="1"/>
</dbReference>
<feature type="domain" description="Arginyl tRNA synthetase N-terminal" evidence="12">
    <location>
        <begin position="2"/>
        <end position="89"/>
    </location>
</feature>
<comment type="similarity">
    <text evidence="1 10">Belongs to the class-I aminoacyl-tRNA synthetase family.</text>
</comment>
<dbReference type="PANTHER" id="PTHR11956">
    <property type="entry name" value="ARGINYL-TRNA SYNTHETASE"/>
    <property type="match status" value="1"/>
</dbReference>